<proteinExistence type="inferred from homology"/>
<evidence type="ECO:0000256" key="2">
    <source>
        <dbReference type="ARBA" id="ARBA00022857"/>
    </source>
</evidence>
<dbReference type="InterPro" id="IPR023210">
    <property type="entry name" value="NADP_OxRdtase_dom"/>
</dbReference>
<dbReference type="PROSITE" id="PS00798">
    <property type="entry name" value="ALDOKETO_REDUCTASE_1"/>
    <property type="match status" value="1"/>
</dbReference>
<keyword evidence="2" id="KW-0521">NADP</keyword>
<name>A0A9W8HUA4_9FUNG</name>
<accession>A0A9W8HUA4</accession>
<dbReference type="PROSITE" id="PS00062">
    <property type="entry name" value="ALDOKETO_REDUCTASE_2"/>
    <property type="match status" value="1"/>
</dbReference>
<protein>
    <recommendedName>
        <fullName evidence="4">NADP-dependent oxidoreductase domain-containing protein</fullName>
    </recommendedName>
</protein>
<dbReference type="AlphaFoldDB" id="A0A9W8HUA4"/>
<reference evidence="5" key="1">
    <citation type="submission" date="2022-07" db="EMBL/GenBank/DDBJ databases">
        <title>Phylogenomic reconstructions and comparative analyses of Kickxellomycotina fungi.</title>
        <authorList>
            <person name="Reynolds N.K."/>
            <person name="Stajich J.E."/>
            <person name="Barry K."/>
            <person name="Grigoriev I.V."/>
            <person name="Crous P."/>
            <person name="Smith M.E."/>
        </authorList>
    </citation>
    <scope>NUCLEOTIDE SEQUENCE</scope>
    <source>
        <strain evidence="5">NRRL 1565</strain>
    </source>
</reference>
<dbReference type="FunFam" id="3.20.20.100:FF:000002">
    <property type="entry name" value="2,5-diketo-D-gluconic acid reductase A"/>
    <property type="match status" value="1"/>
</dbReference>
<dbReference type="InterPro" id="IPR036812">
    <property type="entry name" value="NAD(P)_OxRdtase_dom_sf"/>
</dbReference>
<keyword evidence="3" id="KW-0560">Oxidoreductase</keyword>
<dbReference type="PRINTS" id="PR00069">
    <property type="entry name" value="ALDKETRDTASE"/>
</dbReference>
<dbReference type="InterPro" id="IPR020471">
    <property type="entry name" value="AKR"/>
</dbReference>
<sequence length="305" mass="33714">MVLGNIKLKNGVSIPEIGLGTSGIYEKGVLAVNIKTALQMGYRHIDCAKGHENQREIGKALQEASVPRKQLFITSRIPEDMLQPELVPCAVKEILNELQLDYLDLLLVNWPSSTGSGLKNDVYGAKCYGPVPIMDTWKAMEALVDSGKVRAIGVSNFSRAVLEMMIPQCRIVPTANQIEVHPHNPEHNLVNYCQLKGITIIAHSPLGGGSVRVMDDDLIQSIAKSHNCTPAQVIISWLWVRGIAVIPRSNNESRLKQNLSTVSLTLDEMQMIGRIQKRERRLDSGNNIEELTQIFYGNASKCPVV</sequence>
<dbReference type="Proteomes" id="UP001140094">
    <property type="component" value="Unassembled WGS sequence"/>
</dbReference>
<dbReference type="EMBL" id="JANBUO010000925">
    <property type="protein sequence ID" value="KAJ2800775.1"/>
    <property type="molecule type" value="Genomic_DNA"/>
</dbReference>
<organism evidence="5 6">
    <name type="scientific">Coemansia guatemalensis</name>
    <dbReference type="NCBI Taxonomy" id="2761395"/>
    <lineage>
        <taxon>Eukaryota</taxon>
        <taxon>Fungi</taxon>
        <taxon>Fungi incertae sedis</taxon>
        <taxon>Zoopagomycota</taxon>
        <taxon>Kickxellomycotina</taxon>
        <taxon>Kickxellomycetes</taxon>
        <taxon>Kickxellales</taxon>
        <taxon>Kickxellaceae</taxon>
        <taxon>Coemansia</taxon>
    </lineage>
</organism>
<evidence type="ECO:0000313" key="5">
    <source>
        <dbReference type="EMBL" id="KAJ2800775.1"/>
    </source>
</evidence>
<evidence type="ECO:0000256" key="1">
    <source>
        <dbReference type="ARBA" id="ARBA00007905"/>
    </source>
</evidence>
<dbReference type="CDD" id="cd19071">
    <property type="entry name" value="AKR_AKR1-5-like"/>
    <property type="match status" value="1"/>
</dbReference>
<gene>
    <name evidence="5" type="ORF">H4R20_003936</name>
</gene>
<dbReference type="SUPFAM" id="SSF51430">
    <property type="entry name" value="NAD(P)-linked oxidoreductase"/>
    <property type="match status" value="1"/>
</dbReference>
<evidence type="ECO:0000256" key="3">
    <source>
        <dbReference type="ARBA" id="ARBA00023002"/>
    </source>
</evidence>
<dbReference type="InterPro" id="IPR018170">
    <property type="entry name" value="Aldo/ket_reductase_CS"/>
</dbReference>
<dbReference type="Pfam" id="PF00248">
    <property type="entry name" value="Aldo_ket_red"/>
    <property type="match status" value="1"/>
</dbReference>
<dbReference type="GO" id="GO:0016616">
    <property type="term" value="F:oxidoreductase activity, acting on the CH-OH group of donors, NAD or NADP as acceptor"/>
    <property type="evidence" value="ECO:0007669"/>
    <property type="project" value="UniProtKB-ARBA"/>
</dbReference>
<comment type="caution">
    <text evidence="5">The sequence shown here is derived from an EMBL/GenBank/DDBJ whole genome shotgun (WGS) entry which is preliminary data.</text>
</comment>
<dbReference type="PIRSF" id="PIRSF000097">
    <property type="entry name" value="AKR"/>
    <property type="match status" value="1"/>
</dbReference>
<comment type="similarity">
    <text evidence="1">Belongs to the aldo/keto reductase family.</text>
</comment>
<keyword evidence="6" id="KW-1185">Reference proteome</keyword>
<dbReference type="PANTHER" id="PTHR43827:SF3">
    <property type="entry name" value="NADP-DEPENDENT OXIDOREDUCTASE DOMAIN-CONTAINING PROTEIN"/>
    <property type="match status" value="1"/>
</dbReference>
<dbReference type="PANTHER" id="PTHR43827">
    <property type="entry name" value="2,5-DIKETO-D-GLUCONIC ACID REDUCTASE"/>
    <property type="match status" value="1"/>
</dbReference>
<evidence type="ECO:0000259" key="4">
    <source>
        <dbReference type="Pfam" id="PF00248"/>
    </source>
</evidence>
<feature type="domain" description="NADP-dependent oxidoreductase" evidence="4">
    <location>
        <begin position="32"/>
        <end position="271"/>
    </location>
</feature>
<dbReference type="OrthoDB" id="5945798at2759"/>
<dbReference type="Gene3D" id="3.20.20.100">
    <property type="entry name" value="NADP-dependent oxidoreductase domain"/>
    <property type="match status" value="1"/>
</dbReference>
<evidence type="ECO:0000313" key="6">
    <source>
        <dbReference type="Proteomes" id="UP001140094"/>
    </source>
</evidence>